<sequence length="183" mass="21791">MEEKVFHLAFHHLVKMIIPELKQTITFKVDSSINTQAAAIRSKENHYEINVNSKKVVENYKKVIVSHGIRLAQFKTYVYIILLHELGHCTKQKQEDPLKNFIKDHKEALNVGDKVRYVKSLDLFINEYIKEEKRAWEWAINHTPEAVCEKQTVENLARIFVEASAYRKNEWKKDRVSFFHRFY</sequence>
<dbReference type="RefSeq" id="WP_385941834.1">
    <property type="nucleotide sequence ID" value="NZ_JBHSOZ010000005.1"/>
</dbReference>
<dbReference type="Proteomes" id="UP001596142">
    <property type="component" value="Unassembled WGS sequence"/>
</dbReference>
<dbReference type="EMBL" id="JBHSOZ010000005">
    <property type="protein sequence ID" value="MFC5713709.1"/>
    <property type="molecule type" value="Genomic_DNA"/>
</dbReference>
<accession>A0ABW0YMN7</accession>
<organism evidence="1 2">
    <name type="scientific">Thalassorhabdus alkalitolerans</name>
    <dbReference type="NCBI Taxonomy" id="2282697"/>
    <lineage>
        <taxon>Bacteria</taxon>
        <taxon>Bacillati</taxon>
        <taxon>Bacillota</taxon>
        <taxon>Bacilli</taxon>
        <taxon>Bacillales</taxon>
        <taxon>Bacillaceae</taxon>
        <taxon>Thalassorhabdus</taxon>
    </lineage>
</organism>
<gene>
    <name evidence="1" type="ORF">ACFPU1_13035</name>
</gene>
<reference evidence="2" key="1">
    <citation type="journal article" date="2019" name="Int. J. Syst. Evol. Microbiol.">
        <title>The Global Catalogue of Microorganisms (GCM) 10K type strain sequencing project: providing services to taxonomists for standard genome sequencing and annotation.</title>
        <authorList>
            <consortium name="The Broad Institute Genomics Platform"/>
            <consortium name="The Broad Institute Genome Sequencing Center for Infectious Disease"/>
            <person name="Wu L."/>
            <person name="Ma J."/>
        </authorList>
    </citation>
    <scope>NUCLEOTIDE SEQUENCE [LARGE SCALE GENOMIC DNA]</scope>
    <source>
        <strain evidence="2">CECT 7184</strain>
    </source>
</reference>
<keyword evidence="2" id="KW-1185">Reference proteome</keyword>
<comment type="caution">
    <text evidence="1">The sequence shown here is derived from an EMBL/GenBank/DDBJ whole genome shotgun (WGS) entry which is preliminary data.</text>
</comment>
<evidence type="ECO:0000313" key="2">
    <source>
        <dbReference type="Proteomes" id="UP001596142"/>
    </source>
</evidence>
<protein>
    <recommendedName>
        <fullName evidence="3">SprT-like family protein</fullName>
    </recommendedName>
</protein>
<name>A0ABW0YMN7_9BACI</name>
<proteinExistence type="predicted"/>
<evidence type="ECO:0008006" key="3">
    <source>
        <dbReference type="Google" id="ProtNLM"/>
    </source>
</evidence>
<evidence type="ECO:0000313" key="1">
    <source>
        <dbReference type="EMBL" id="MFC5713709.1"/>
    </source>
</evidence>